<evidence type="ECO:0000313" key="3">
    <source>
        <dbReference type="Proteomes" id="UP000596252"/>
    </source>
</evidence>
<accession>A0ABX7G552</accession>
<evidence type="ECO:0000256" key="1">
    <source>
        <dbReference type="SAM" id="SignalP"/>
    </source>
</evidence>
<evidence type="ECO:0008006" key="4">
    <source>
        <dbReference type="Google" id="ProtNLM"/>
    </source>
</evidence>
<protein>
    <recommendedName>
        <fullName evidence="4">OmpA-like domain-containing protein</fullName>
    </recommendedName>
</protein>
<feature type="chain" id="PRO_5046680265" description="OmpA-like domain-containing protein" evidence="1">
    <location>
        <begin position="19"/>
        <end position="148"/>
    </location>
</feature>
<proteinExistence type="predicted"/>
<dbReference type="Proteomes" id="UP000596252">
    <property type="component" value="Chromosome"/>
</dbReference>
<evidence type="ECO:0000313" key="2">
    <source>
        <dbReference type="EMBL" id="QRH02392.1"/>
    </source>
</evidence>
<reference evidence="2 3" key="1">
    <citation type="journal article" date="2012" name="Antonie Van Leeuwenhoek">
        <title>Shewanella litorisediminis sp. nov., a gammaproteobacterium isolated from a tidal flat sediment.</title>
        <authorList>
            <person name="Lee M.H."/>
            <person name="Yoon J.H."/>
        </authorList>
    </citation>
    <scope>NUCLEOTIDE SEQUENCE [LARGE SCALE GENOMIC DNA]</scope>
    <source>
        <strain evidence="2 3">SMK1-12</strain>
    </source>
</reference>
<sequence length="148" mass="16273">MLKYITIMIGLAVFGANASCEGSTELGAVNFDKNSSYFDATGTATLKQLLETQQTSADTGNGYLLLEFEFNRNAGDDALQKYNMWLAERRIERVKSYLTNAGFGAVMVSRIRTAVDTESRALALKWCKATDEEQGQMLADASVAVHRL</sequence>
<gene>
    <name evidence="2" type="ORF">JQC75_02905</name>
</gene>
<feature type="signal peptide" evidence="1">
    <location>
        <begin position="1"/>
        <end position="18"/>
    </location>
</feature>
<keyword evidence="1" id="KW-0732">Signal</keyword>
<dbReference type="EMBL" id="CP069213">
    <property type="protein sequence ID" value="QRH02392.1"/>
    <property type="molecule type" value="Genomic_DNA"/>
</dbReference>
<dbReference type="RefSeq" id="WP_203326005.1">
    <property type="nucleotide sequence ID" value="NZ_CP069213.1"/>
</dbReference>
<name>A0ABX7G552_9GAMM</name>
<dbReference type="Gene3D" id="3.30.1330.60">
    <property type="entry name" value="OmpA-like domain"/>
    <property type="match status" value="1"/>
</dbReference>
<keyword evidence="3" id="KW-1185">Reference proteome</keyword>
<organism evidence="2 3">
    <name type="scientific">Shewanella litorisediminis</name>
    <dbReference type="NCBI Taxonomy" id="1173586"/>
    <lineage>
        <taxon>Bacteria</taxon>
        <taxon>Pseudomonadati</taxon>
        <taxon>Pseudomonadota</taxon>
        <taxon>Gammaproteobacteria</taxon>
        <taxon>Alteromonadales</taxon>
        <taxon>Shewanellaceae</taxon>
        <taxon>Shewanella</taxon>
    </lineage>
</organism>
<dbReference type="InterPro" id="IPR036737">
    <property type="entry name" value="OmpA-like_sf"/>
</dbReference>